<comment type="caution">
    <text evidence="14">The sequence shown here is derived from an EMBL/GenBank/DDBJ whole genome shotgun (WGS) entry which is preliminary data.</text>
</comment>
<dbReference type="InterPro" id="IPR001030">
    <property type="entry name" value="Acoase/IPM_deHydtase_lsu_aba"/>
</dbReference>
<protein>
    <recommendedName>
        <fullName evidence="12">3-isopropylmalate dehydratase large subunit</fullName>
        <ecNumber evidence="12">4.2.1.33</ecNumber>
    </recommendedName>
    <alternativeName>
        <fullName evidence="12">Alpha-IPM isomerase</fullName>
        <shortName evidence="12">IPMI</shortName>
    </alternativeName>
    <alternativeName>
        <fullName evidence="12">Isopropylmalate isomerase</fullName>
    </alternativeName>
</protein>
<evidence type="ECO:0000313" key="14">
    <source>
        <dbReference type="EMBL" id="MBC5604819.1"/>
    </source>
</evidence>
<evidence type="ECO:0000259" key="13">
    <source>
        <dbReference type="Pfam" id="PF00330"/>
    </source>
</evidence>
<evidence type="ECO:0000256" key="4">
    <source>
        <dbReference type="ARBA" id="ARBA00022430"/>
    </source>
</evidence>
<dbReference type="PROSITE" id="PS01244">
    <property type="entry name" value="ACONITASE_2"/>
    <property type="match status" value="1"/>
</dbReference>
<evidence type="ECO:0000313" key="15">
    <source>
        <dbReference type="Proteomes" id="UP000600600"/>
    </source>
</evidence>
<gene>
    <name evidence="12 14" type="primary">leuC</name>
    <name evidence="14" type="ORF">H8S67_09070</name>
</gene>
<sequence length="464" mass="50312">MNTLFDKIWDAHVVTTVEDGPTQLYIDRLYCHEVTSPQAFAGLRERGIGVLRPEKVFCMPDHNTPTHDQDKPIEDTVSRTQVDTLTKNAKDFGLTHYGMMHPKNGIIHVVGPERALTLPGMTIVCGDSHTSTHGAMGAIAFGIGTSEVEMVLASQCILQSRPKTMRITVDGELGKGVTAKDVALYMMSKMTTSGATGYFVEYAGSAIRNLSMEGRLTLCNLSIEMGARGGMVAPDEVTFEYIKGRENAPQGEEWEKAVAYWKTLKSDDDAVFDKEVRFDAANIEPMITYGTNPGMGMGITQHIPTTEGMGEAAQVSFKKSLDYMGFKPGESLLGKKIDYVFLGACTNGRIEDFRAFASIVKGRKKADNVIAWLVPGSWMVDAQIRKEGIDKILTEAGFAIRQPGCSACLAMNDDKIPAGKYSVSTSNRNFEGRQGPGARTLLASPLVAAAAAVTGVITDPRGLM</sequence>
<dbReference type="InterPro" id="IPR033941">
    <property type="entry name" value="IPMI_cat"/>
</dbReference>
<keyword evidence="8 12" id="KW-0408">Iron</keyword>
<dbReference type="GO" id="GO:0003861">
    <property type="term" value="F:3-isopropylmalate dehydratase activity"/>
    <property type="evidence" value="ECO:0007669"/>
    <property type="project" value="UniProtKB-EC"/>
</dbReference>
<evidence type="ECO:0000256" key="10">
    <source>
        <dbReference type="ARBA" id="ARBA00023239"/>
    </source>
</evidence>
<comment type="cofactor">
    <cofactor evidence="12">
        <name>[4Fe-4S] cluster</name>
        <dbReference type="ChEBI" id="CHEBI:49883"/>
    </cofactor>
    <text evidence="12">Binds 1 [4Fe-4S] cluster per subunit.</text>
</comment>
<evidence type="ECO:0000256" key="11">
    <source>
        <dbReference type="ARBA" id="ARBA00023304"/>
    </source>
</evidence>
<keyword evidence="10 12" id="KW-0456">Lyase</keyword>
<dbReference type="InterPro" id="IPR050067">
    <property type="entry name" value="IPM_dehydratase_rel_enz"/>
</dbReference>
<keyword evidence="9 12" id="KW-0411">Iron-sulfur</keyword>
<dbReference type="CDD" id="cd01583">
    <property type="entry name" value="IPMI"/>
    <property type="match status" value="1"/>
</dbReference>
<dbReference type="PANTHER" id="PTHR43822:SF9">
    <property type="entry name" value="3-ISOPROPYLMALATE DEHYDRATASE"/>
    <property type="match status" value="1"/>
</dbReference>
<dbReference type="NCBIfam" id="NF009116">
    <property type="entry name" value="PRK12466.1"/>
    <property type="match status" value="1"/>
</dbReference>
<evidence type="ECO:0000256" key="6">
    <source>
        <dbReference type="ARBA" id="ARBA00022605"/>
    </source>
</evidence>
<keyword evidence="15" id="KW-1185">Reference proteome</keyword>
<keyword evidence="11 12" id="KW-0100">Branched-chain amino acid biosynthesis</keyword>
<dbReference type="PRINTS" id="PR00415">
    <property type="entry name" value="ACONITASE"/>
</dbReference>
<feature type="domain" description="Aconitase/3-isopropylmalate dehydratase large subunit alpha/beta/alpha" evidence="13">
    <location>
        <begin position="6"/>
        <end position="455"/>
    </location>
</feature>
<dbReference type="InterPro" id="IPR036008">
    <property type="entry name" value="Aconitase_4Fe-4S_dom"/>
</dbReference>
<feature type="binding site" evidence="12">
    <location>
        <position position="408"/>
    </location>
    <ligand>
        <name>[4Fe-4S] cluster</name>
        <dbReference type="ChEBI" id="CHEBI:49883"/>
    </ligand>
</feature>
<comment type="subunit">
    <text evidence="12">Heterodimer of LeuC and LeuD.</text>
</comment>
<evidence type="ECO:0000256" key="9">
    <source>
        <dbReference type="ARBA" id="ARBA00023014"/>
    </source>
</evidence>
<dbReference type="InterPro" id="IPR015931">
    <property type="entry name" value="Acnase/IPM_dHydase_lsu_aba_1/3"/>
</dbReference>
<reference evidence="14 15" key="1">
    <citation type="submission" date="2020-08" db="EMBL/GenBank/DDBJ databases">
        <title>Genome public.</title>
        <authorList>
            <person name="Liu C."/>
            <person name="Sun Q."/>
        </authorList>
    </citation>
    <scope>NUCLEOTIDE SEQUENCE [LARGE SCALE GENOMIC DNA]</scope>
    <source>
        <strain evidence="14 15">M27</strain>
    </source>
</reference>
<organism evidence="14 15">
    <name type="scientific">Bacteroides difficilis</name>
    <dbReference type="NCBI Taxonomy" id="2763021"/>
    <lineage>
        <taxon>Bacteria</taxon>
        <taxon>Pseudomonadati</taxon>
        <taxon>Bacteroidota</taxon>
        <taxon>Bacteroidia</taxon>
        <taxon>Bacteroidales</taxon>
        <taxon>Bacteroidaceae</taxon>
        <taxon>Bacteroides</taxon>
    </lineage>
</organism>
<dbReference type="NCBIfam" id="NF004016">
    <property type="entry name" value="PRK05478.1"/>
    <property type="match status" value="1"/>
</dbReference>
<dbReference type="InterPro" id="IPR004430">
    <property type="entry name" value="3-IsopropMal_deHydase_lsu"/>
</dbReference>
<dbReference type="NCBIfam" id="TIGR00170">
    <property type="entry name" value="leuC"/>
    <property type="match status" value="1"/>
</dbReference>
<comment type="function">
    <text evidence="2 12">Catalyzes the isomerization between 2-isopropylmalate and 3-isopropylmalate, via the formation of 2-isopropylmaleate.</text>
</comment>
<keyword evidence="7 12" id="KW-0479">Metal-binding</keyword>
<dbReference type="Gene3D" id="3.30.499.10">
    <property type="entry name" value="Aconitase, domain 3"/>
    <property type="match status" value="2"/>
</dbReference>
<dbReference type="HAMAP" id="MF_01026">
    <property type="entry name" value="LeuC_type1"/>
    <property type="match status" value="1"/>
</dbReference>
<dbReference type="InterPro" id="IPR018136">
    <property type="entry name" value="Aconitase_4Fe-4S_BS"/>
</dbReference>
<evidence type="ECO:0000256" key="12">
    <source>
        <dbReference type="HAMAP-Rule" id="MF_01026"/>
    </source>
</evidence>
<keyword evidence="5 12" id="KW-0004">4Fe-4S</keyword>
<evidence type="ECO:0000256" key="5">
    <source>
        <dbReference type="ARBA" id="ARBA00022485"/>
    </source>
</evidence>
<keyword evidence="6 12" id="KW-0028">Amino-acid biosynthesis</keyword>
<dbReference type="EC" id="4.2.1.33" evidence="12"/>
<evidence type="ECO:0000256" key="2">
    <source>
        <dbReference type="ARBA" id="ARBA00002695"/>
    </source>
</evidence>
<proteinExistence type="inferred from homology"/>
<keyword evidence="4 12" id="KW-0432">Leucine biosynthesis</keyword>
<feature type="binding site" evidence="12">
    <location>
        <position position="345"/>
    </location>
    <ligand>
        <name>[4Fe-4S] cluster</name>
        <dbReference type="ChEBI" id="CHEBI:49883"/>
    </ligand>
</feature>
<dbReference type="EMBL" id="JACOOE010000003">
    <property type="protein sequence ID" value="MBC5604819.1"/>
    <property type="molecule type" value="Genomic_DNA"/>
</dbReference>
<dbReference type="RefSeq" id="WP_186967087.1">
    <property type="nucleotide sequence ID" value="NZ_CP182814.1"/>
</dbReference>
<evidence type="ECO:0000256" key="3">
    <source>
        <dbReference type="ARBA" id="ARBA00004729"/>
    </source>
</evidence>
<dbReference type="SUPFAM" id="SSF53732">
    <property type="entry name" value="Aconitase iron-sulfur domain"/>
    <property type="match status" value="1"/>
</dbReference>
<evidence type="ECO:0000256" key="1">
    <source>
        <dbReference type="ARBA" id="ARBA00000491"/>
    </source>
</evidence>
<feature type="binding site" evidence="12">
    <location>
        <position position="405"/>
    </location>
    <ligand>
        <name>[4Fe-4S] cluster</name>
        <dbReference type="ChEBI" id="CHEBI:49883"/>
    </ligand>
</feature>
<dbReference type="Proteomes" id="UP000600600">
    <property type="component" value="Unassembled WGS sequence"/>
</dbReference>
<evidence type="ECO:0000256" key="8">
    <source>
        <dbReference type="ARBA" id="ARBA00023004"/>
    </source>
</evidence>
<accession>A0ABR7CBQ0</accession>
<dbReference type="PANTHER" id="PTHR43822">
    <property type="entry name" value="HOMOACONITASE, MITOCHONDRIAL-RELATED"/>
    <property type="match status" value="1"/>
</dbReference>
<comment type="catalytic activity">
    <reaction evidence="1 12">
        <text>(2R,3S)-3-isopropylmalate = (2S)-2-isopropylmalate</text>
        <dbReference type="Rhea" id="RHEA:32287"/>
        <dbReference type="ChEBI" id="CHEBI:1178"/>
        <dbReference type="ChEBI" id="CHEBI:35121"/>
        <dbReference type="EC" id="4.2.1.33"/>
    </reaction>
</comment>
<dbReference type="Pfam" id="PF00330">
    <property type="entry name" value="Aconitase"/>
    <property type="match status" value="1"/>
</dbReference>
<comment type="pathway">
    <text evidence="3 12">Amino-acid biosynthesis; L-leucine biosynthesis; L-leucine from 3-methyl-2-oxobutanoate: step 2/4.</text>
</comment>
<name>A0ABR7CBQ0_9BACE</name>
<comment type="similarity">
    <text evidence="12">Belongs to the aconitase/IPM isomerase family. LeuC type 1 subfamily.</text>
</comment>
<evidence type="ECO:0000256" key="7">
    <source>
        <dbReference type="ARBA" id="ARBA00022723"/>
    </source>
</evidence>